<sequence>MDLYKLKSSIKEAVREGETSSVILFPEVKRNIHVTDFDDFKRYHPLDKIDLPLIFRNNKAFHRGTGNSFCSRNLSIYQAMEIASDRK</sequence>
<dbReference type="AlphaFoldDB" id="A0A2G5DD24"/>
<dbReference type="Proteomes" id="UP000230069">
    <property type="component" value="Unassembled WGS sequence"/>
</dbReference>
<reference evidence="1 2" key="1">
    <citation type="submission" date="2017-09" db="EMBL/GenBank/DDBJ databases">
        <title>WGS assembly of Aquilegia coerulea Goldsmith.</title>
        <authorList>
            <person name="Hodges S."/>
            <person name="Kramer E."/>
            <person name="Nordborg M."/>
            <person name="Tomkins J."/>
            <person name="Borevitz J."/>
            <person name="Derieg N."/>
            <person name="Yan J."/>
            <person name="Mihaltcheva S."/>
            <person name="Hayes R.D."/>
            <person name="Rokhsar D."/>
        </authorList>
    </citation>
    <scope>NUCLEOTIDE SEQUENCE [LARGE SCALE GENOMIC DNA]</scope>
    <source>
        <strain evidence="2">cv. Goldsmith</strain>
    </source>
</reference>
<accession>A0A2G5DD24</accession>
<evidence type="ECO:0000313" key="2">
    <source>
        <dbReference type="Proteomes" id="UP000230069"/>
    </source>
</evidence>
<protein>
    <submittedName>
        <fullName evidence="1">Uncharacterized protein</fullName>
    </submittedName>
</protein>
<proteinExistence type="predicted"/>
<evidence type="ECO:0000313" key="1">
    <source>
        <dbReference type="EMBL" id="PIA41421.1"/>
    </source>
</evidence>
<dbReference type="OrthoDB" id="415590at2759"/>
<dbReference type="EMBL" id="KZ305039">
    <property type="protein sequence ID" value="PIA41421.1"/>
    <property type="molecule type" value="Genomic_DNA"/>
</dbReference>
<dbReference type="InParanoid" id="A0A2G5DD24"/>
<keyword evidence="2" id="KW-1185">Reference proteome</keyword>
<gene>
    <name evidence="1" type="ORF">AQUCO_02200084v1</name>
</gene>
<organism evidence="1 2">
    <name type="scientific">Aquilegia coerulea</name>
    <name type="common">Rocky mountain columbine</name>
    <dbReference type="NCBI Taxonomy" id="218851"/>
    <lineage>
        <taxon>Eukaryota</taxon>
        <taxon>Viridiplantae</taxon>
        <taxon>Streptophyta</taxon>
        <taxon>Embryophyta</taxon>
        <taxon>Tracheophyta</taxon>
        <taxon>Spermatophyta</taxon>
        <taxon>Magnoliopsida</taxon>
        <taxon>Ranunculales</taxon>
        <taxon>Ranunculaceae</taxon>
        <taxon>Thalictroideae</taxon>
        <taxon>Aquilegia</taxon>
    </lineage>
</organism>
<name>A0A2G5DD24_AQUCA</name>